<dbReference type="Proteomes" id="UP000292957">
    <property type="component" value="Unassembled WGS sequence"/>
</dbReference>
<accession>A0A4Q9MGT8</accession>
<proteinExistence type="predicted"/>
<dbReference type="EMBL" id="ML143467">
    <property type="protein sequence ID" value="TBU25081.1"/>
    <property type="molecule type" value="Genomic_DNA"/>
</dbReference>
<protein>
    <submittedName>
        <fullName evidence="1">Uncharacterized protein</fullName>
    </submittedName>
</protein>
<sequence>MYVKQSSRPPNYPISSVLVISGTLSHSYMFLASTPTILAEPPHRLIATGTSLNETICVCLTRKPGSSSRKIL</sequence>
<dbReference type="AlphaFoldDB" id="A0A4Q9MGT8"/>
<evidence type="ECO:0000313" key="1">
    <source>
        <dbReference type="EMBL" id="TBU25081.1"/>
    </source>
</evidence>
<organism evidence="1">
    <name type="scientific">Dichomitus squalens</name>
    <dbReference type="NCBI Taxonomy" id="114155"/>
    <lineage>
        <taxon>Eukaryota</taxon>
        <taxon>Fungi</taxon>
        <taxon>Dikarya</taxon>
        <taxon>Basidiomycota</taxon>
        <taxon>Agaricomycotina</taxon>
        <taxon>Agaricomycetes</taxon>
        <taxon>Polyporales</taxon>
        <taxon>Polyporaceae</taxon>
        <taxon>Dichomitus</taxon>
    </lineage>
</organism>
<gene>
    <name evidence="1" type="ORF">BD311DRAFT_524692</name>
</gene>
<reference evidence="1" key="1">
    <citation type="submission" date="2019-01" db="EMBL/GenBank/DDBJ databases">
        <title>Draft genome sequences of three monokaryotic isolates of the white-rot basidiomycete fungus Dichomitus squalens.</title>
        <authorList>
            <consortium name="DOE Joint Genome Institute"/>
            <person name="Lopez S.C."/>
            <person name="Andreopoulos B."/>
            <person name="Pangilinan J."/>
            <person name="Lipzen A."/>
            <person name="Riley R."/>
            <person name="Ahrendt S."/>
            <person name="Ng V."/>
            <person name="Barry K."/>
            <person name="Daum C."/>
            <person name="Grigoriev I.V."/>
            <person name="Hilden K.S."/>
            <person name="Makela M.R."/>
            <person name="de Vries R.P."/>
        </authorList>
    </citation>
    <scope>NUCLEOTIDE SEQUENCE [LARGE SCALE GENOMIC DNA]</scope>
    <source>
        <strain evidence="1">OM18370.1</strain>
    </source>
</reference>
<name>A0A4Q9MGT8_9APHY</name>